<feature type="transmembrane region" description="Helical" evidence="2">
    <location>
        <begin position="151"/>
        <end position="171"/>
    </location>
</feature>
<feature type="compositionally biased region" description="Basic and acidic residues" evidence="1">
    <location>
        <begin position="16"/>
        <end position="35"/>
    </location>
</feature>
<keyword evidence="2" id="KW-1133">Transmembrane helix</keyword>
<protein>
    <submittedName>
        <fullName evidence="3">Uncharacterized protein</fullName>
    </submittedName>
</protein>
<evidence type="ECO:0000256" key="2">
    <source>
        <dbReference type="SAM" id="Phobius"/>
    </source>
</evidence>
<feature type="transmembrane region" description="Helical" evidence="2">
    <location>
        <begin position="202"/>
        <end position="223"/>
    </location>
</feature>
<feature type="compositionally biased region" description="Low complexity" evidence="1">
    <location>
        <begin position="1"/>
        <end position="13"/>
    </location>
</feature>
<reference evidence="3 4" key="1">
    <citation type="submission" date="2020-12" db="EMBL/GenBank/DDBJ databases">
        <authorList>
            <person name="Zhou J."/>
        </authorList>
    </citation>
    <scope>NUCLEOTIDE SEQUENCE [LARGE SCALE GENOMIC DNA]</scope>
    <source>
        <strain evidence="3 4">CCUG 61299</strain>
    </source>
</reference>
<dbReference type="KEGG" id="awe:JG540_09870"/>
<accession>A0A7T7M9A6</accession>
<dbReference type="Proteomes" id="UP000595895">
    <property type="component" value="Chromosome"/>
</dbReference>
<evidence type="ECO:0000313" key="4">
    <source>
        <dbReference type="Proteomes" id="UP000595895"/>
    </source>
</evidence>
<feature type="transmembrane region" description="Helical" evidence="2">
    <location>
        <begin position="61"/>
        <end position="78"/>
    </location>
</feature>
<feature type="region of interest" description="Disordered" evidence="1">
    <location>
        <begin position="1"/>
        <end position="35"/>
    </location>
</feature>
<evidence type="ECO:0000313" key="3">
    <source>
        <dbReference type="EMBL" id="QQM67284.1"/>
    </source>
</evidence>
<feature type="transmembrane region" description="Helical" evidence="2">
    <location>
        <begin position="125"/>
        <end position="145"/>
    </location>
</feature>
<feature type="transmembrane region" description="Helical" evidence="2">
    <location>
        <begin position="84"/>
        <end position="105"/>
    </location>
</feature>
<organism evidence="3 4">
    <name type="scientific">Actinomyces weissii</name>
    <dbReference type="NCBI Taxonomy" id="675090"/>
    <lineage>
        <taxon>Bacteria</taxon>
        <taxon>Bacillati</taxon>
        <taxon>Actinomycetota</taxon>
        <taxon>Actinomycetes</taxon>
        <taxon>Actinomycetales</taxon>
        <taxon>Actinomycetaceae</taxon>
        <taxon>Actinomyces</taxon>
    </lineage>
</organism>
<dbReference type="AlphaFoldDB" id="A0A7T7M9A6"/>
<evidence type="ECO:0000256" key="1">
    <source>
        <dbReference type="SAM" id="MobiDB-lite"/>
    </source>
</evidence>
<proteinExistence type="predicted"/>
<dbReference type="RefSeq" id="WP_200275728.1">
    <property type="nucleotide sequence ID" value="NZ_CP066802.1"/>
</dbReference>
<sequence length="229" mass="23368">MPAHAVASPASASQDAAKDRDQAAGEGDAVGKPRDPEVPGWVYELVDVAAHARAILLGQRWVLAAGATGAFVLGWLGPRLLSDKLLQAAGGLLLLAVAAVVLDAASRTVPAEPLPQGARGGVHLILLDIVLTGLGLLLLAGMALAGVWQAVLLAALAVLGAATGSLCLLLTEAPRRRLGAAWALGLVLVYVLALWLLGLTSWWTAAVLAVAVDLGAVAAYRLGRSAEQR</sequence>
<feature type="transmembrane region" description="Helical" evidence="2">
    <location>
        <begin position="178"/>
        <end position="196"/>
    </location>
</feature>
<keyword evidence="4" id="KW-1185">Reference proteome</keyword>
<name>A0A7T7M9A6_9ACTO</name>
<keyword evidence="2" id="KW-0812">Transmembrane</keyword>
<keyword evidence="2" id="KW-0472">Membrane</keyword>
<dbReference type="EMBL" id="CP066802">
    <property type="protein sequence ID" value="QQM67284.1"/>
    <property type="molecule type" value="Genomic_DNA"/>
</dbReference>
<gene>
    <name evidence="3" type="ORF">JG540_09870</name>
</gene>